<dbReference type="Gene3D" id="2.60.40.1120">
    <property type="entry name" value="Carboxypeptidase-like, regulatory domain"/>
    <property type="match status" value="1"/>
</dbReference>
<keyword evidence="5" id="KW-0732">Signal</keyword>
<evidence type="ECO:0000256" key="3">
    <source>
        <dbReference type="ARBA" id="ARBA00022452"/>
    </source>
</evidence>
<accession>A0A4Y8L091</accession>
<keyword evidence="7 8" id="KW-0998">Cell outer membrane</keyword>
<dbReference type="Proteomes" id="UP000297861">
    <property type="component" value="Unassembled WGS sequence"/>
</dbReference>
<gene>
    <name evidence="10" type="ORF">E2605_10860</name>
</gene>
<dbReference type="GO" id="GO:0009279">
    <property type="term" value="C:cell outer membrane"/>
    <property type="evidence" value="ECO:0007669"/>
    <property type="project" value="UniProtKB-SubCell"/>
</dbReference>
<dbReference type="Gene3D" id="2.40.170.20">
    <property type="entry name" value="TonB-dependent receptor, beta-barrel domain"/>
    <property type="match status" value="1"/>
</dbReference>
<evidence type="ECO:0000256" key="8">
    <source>
        <dbReference type="PROSITE-ProRule" id="PRU01360"/>
    </source>
</evidence>
<evidence type="ECO:0000256" key="6">
    <source>
        <dbReference type="ARBA" id="ARBA00023136"/>
    </source>
</evidence>
<dbReference type="RefSeq" id="WP_134436461.1">
    <property type="nucleotide sequence ID" value="NZ_SOML01000006.1"/>
</dbReference>
<evidence type="ECO:0000256" key="1">
    <source>
        <dbReference type="ARBA" id="ARBA00004571"/>
    </source>
</evidence>
<dbReference type="GO" id="GO:0044718">
    <property type="term" value="P:siderophore transmembrane transport"/>
    <property type="evidence" value="ECO:0007669"/>
    <property type="project" value="TreeGrafter"/>
</dbReference>
<dbReference type="Pfam" id="PF07715">
    <property type="entry name" value="Plug"/>
    <property type="match status" value="1"/>
</dbReference>
<dbReference type="SUPFAM" id="SSF56935">
    <property type="entry name" value="Porins"/>
    <property type="match status" value="1"/>
</dbReference>
<dbReference type="InterPro" id="IPR008969">
    <property type="entry name" value="CarboxyPept-like_regulatory"/>
</dbReference>
<dbReference type="AlphaFoldDB" id="A0A4Y8L091"/>
<evidence type="ECO:0000256" key="2">
    <source>
        <dbReference type="ARBA" id="ARBA00022448"/>
    </source>
</evidence>
<keyword evidence="4 8" id="KW-0812">Transmembrane</keyword>
<dbReference type="STRING" id="1121485.GCA_000426485_00508"/>
<evidence type="ECO:0000256" key="4">
    <source>
        <dbReference type="ARBA" id="ARBA00022692"/>
    </source>
</evidence>
<dbReference type="PROSITE" id="PS52016">
    <property type="entry name" value="TONB_DEPENDENT_REC_3"/>
    <property type="match status" value="1"/>
</dbReference>
<comment type="caution">
    <text evidence="10">The sequence shown here is derived from an EMBL/GenBank/DDBJ whole genome shotgun (WGS) entry which is preliminary data.</text>
</comment>
<keyword evidence="10" id="KW-0675">Receptor</keyword>
<dbReference type="Gene3D" id="2.170.130.10">
    <property type="entry name" value="TonB-dependent receptor, plug domain"/>
    <property type="match status" value="1"/>
</dbReference>
<name>A0A4Y8L091_9BACT</name>
<keyword evidence="6 8" id="KW-0472">Membrane</keyword>
<keyword evidence="11" id="KW-1185">Reference proteome</keyword>
<keyword evidence="3 8" id="KW-1134">Transmembrane beta strand</keyword>
<evidence type="ECO:0000259" key="9">
    <source>
        <dbReference type="Pfam" id="PF07715"/>
    </source>
</evidence>
<dbReference type="SUPFAM" id="SSF49464">
    <property type="entry name" value="Carboxypeptidase regulatory domain-like"/>
    <property type="match status" value="1"/>
</dbReference>
<dbReference type="EMBL" id="SOML01000006">
    <property type="protein sequence ID" value="TFD96085.1"/>
    <property type="molecule type" value="Genomic_DNA"/>
</dbReference>
<protein>
    <submittedName>
        <fullName evidence="10">TonB-dependent receptor</fullName>
    </submittedName>
</protein>
<dbReference type="Pfam" id="PF13715">
    <property type="entry name" value="CarbopepD_reg_2"/>
    <property type="match status" value="1"/>
</dbReference>
<evidence type="ECO:0000313" key="11">
    <source>
        <dbReference type="Proteomes" id="UP000297861"/>
    </source>
</evidence>
<dbReference type="GO" id="GO:0015344">
    <property type="term" value="F:siderophore uptake transmembrane transporter activity"/>
    <property type="evidence" value="ECO:0007669"/>
    <property type="project" value="TreeGrafter"/>
</dbReference>
<dbReference type="InterPro" id="IPR037066">
    <property type="entry name" value="Plug_dom_sf"/>
</dbReference>
<proteinExistence type="inferred from homology"/>
<dbReference type="InterPro" id="IPR039426">
    <property type="entry name" value="TonB-dep_rcpt-like"/>
</dbReference>
<evidence type="ECO:0000256" key="5">
    <source>
        <dbReference type="ARBA" id="ARBA00022729"/>
    </source>
</evidence>
<reference evidence="10 11" key="1">
    <citation type="submission" date="2019-03" db="EMBL/GenBank/DDBJ databases">
        <title>San Antonio Military Medical Center submission to MRSN (WRAIR), pending publication.</title>
        <authorList>
            <person name="Blyth D.M."/>
            <person name="Mccarthy S.L."/>
            <person name="Schall S.E."/>
            <person name="Stam J.A."/>
            <person name="Ong A.C."/>
            <person name="Mcgann P.T."/>
        </authorList>
    </citation>
    <scope>NUCLEOTIDE SEQUENCE [LARGE SCALE GENOMIC DNA]</scope>
    <source>
        <strain evidence="10 11">MRSN571793</strain>
    </source>
</reference>
<dbReference type="OrthoDB" id="9803050at2"/>
<sequence>MKRILSLTILLLLIGWGISFATVLQKKESFTIKGIIMDRDSKETLAGVPIGIKEIPSKATSSDVSGSYSITLQSGKYTLLVSYVGYETQEIKITVDKNLEKNISLSSSSVNLNEVVVSSRKADENVTAVQTGVERIDIQEINKLPVLMGERDIIKSLQLMPGVKSTGDGSSGMFVRGGSVDQNLILLDNVALYNASHLMGFFSTFNSDVVRDAVLYKGALPAQYGERLASILDVQQRNGDIEKLGVTGGIGLISSKLSLEGPIQKGKSSFIVGARRTYADAIARMSGVKEATDAYLYFYDLNAKANIWLSNKDQLTFSAYFGKDKMVLKDAANTDWGNQITALKWSHVFSNKWSSATTFTYNKYQYNAHADFGTNMDAEADIMDLGFKQEFVFLPSATNTWKFGVQATRHRLNPGDLARSTTKINLYNRYALENAAYLSNQIQLTDNLEIIYGLRLSAFSAMGKGEYYTLDDNRNVTDSTWYGSKDVVKTYINLEPRVSMAYKLDKSSSIKAAYARTTQNMHLLTYSATGTPYDRWTMSSNNVKPQIGDQYSLGYFRNFKDNAYEFSVEGYYKHLKNQLDFVDNADFEGYNVIETELLAGKGRAYGIELLLKKKKGRLTGWISYTLSKSEKQINGINDDRWYDTYQDRTHDISIVGMYDLNKKWSLSAAWIYYTGNALTYPSGKYQIDGKDVMYYAERNGYRAPAYHRLDLGATCKLKQTRKFSSELVFSLYNAYGRENAYMIDFRTNDDDPDKTTAYQYALFRFVPSVSWNFKF</sequence>
<comment type="subcellular location">
    <subcellularLocation>
        <location evidence="1 8">Cell outer membrane</location>
        <topology evidence="1 8">Multi-pass membrane protein</topology>
    </subcellularLocation>
</comment>
<dbReference type="PANTHER" id="PTHR30069:SF29">
    <property type="entry name" value="HEMOGLOBIN AND HEMOGLOBIN-HAPTOGLOBIN-BINDING PROTEIN 1-RELATED"/>
    <property type="match status" value="1"/>
</dbReference>
<dbReference type="InterPro" id="IPR012910">
    <property type="entry name" value="Plug_dom"/>
</dbReference>
<dbReference type="InterPro" id="IPR036942">
    <property type="entry name" value="Beta-barrel_TonB_sf"/>
</dbReference>
<evidence type="ECO:0000256" key="7">
    <source>
        <dbReference type="ARBA" id="ARBA00023237"/>
    </source>
</evidence>
<feature type="domain" description="TonB-dependent receptor plug" evidence="9">
    <location>
        <begin position="149"/>
        <end position="227"/>
    </location>
</feature>
<organism evidence="10 11">
    <name type="scientific">Dysgonomonas capnocytophagoides</name>
    <dbReference type="NCBI Taxonomy" id="45254"/>
    <lineage>
        <taxon>Bacteria</taxon>
        <taxon>Pseudomonadati</taxon>
        <taxon>Bacteroidota</taxon>
        <taxon>Bacteroidia</taxon>
        <taxon>Bacteroidales</taxon>
        <taxon>Dysgonomonadaceae</taxon>
        <taxon>Dysgonomonas</taxon>
    </lineage>
</organism>
<dbReference type="PANTHER" id="PTHR30069">
    <property type="entry name" value="TONB-DEPENDENT OUTER MEMBRANE RECEPTOR"/>
    <property type="match status" value="1"/>
</dbReference>
<evidence type="ECO:0000313" key="10">
    <source>
        <dbReference type="EMBL" id="TFD96085.1"/>
    </source>
</evidence>
<comment type="similarity">
    <text evidence="8">Belongs to the TonB-dependent receptor family.</text>
</comment>
<keyword evidence="2 8" id="KW-0813">Transport</keyword>